<evidence type="ECO:0000256" key="9">
    <source>
        <dbReference type="ARBA" id="ARBA00024699"/>
    </source>
</evidence>
<evidence type="ECO:0000256" key="14">
    <source>
        <dbReference type="ARBA" id="ARBA00034059"/>
    </source>
</evidence>
<feature type="signal peptide" evidence="17">
    <location>
        <begin position="1"/>
        <end position="19"/>
    </location>
</feature>
<keyword evidence="20" id="KW-1185">Reference proteome</keyword>
<comment type="catalytic activity">
    <reaction evidence="13">
        <text>a pyranoside + acceptor = a pyranosid-3-ulose + reduced acceptor.</text>
        <dbReference type="EC" id="1.1.99.29"/>
    </reaction>
</comment>
<evidence type="ECO:0000313" key="19">
    <source>
        <dbReference type="EMBL" id="TFK32462.1"/>
    </source>
</evidence>
<evidence type="ECO:0000256" key="15">
    <source>
        <dbReference type="PIRSR" id="PIRSR000137-1"/>
    </source>
</evidence>
<dbReference type="Proteomes" id="UP000308652">
    <property type="component" value="Unassembled WGS sequence"/>
</dbReference>
<evidence type="ECO:0000256" key="13">
    <source>
        <dbReference type="ARBA" id="ARBA00034050"/>
    </source>
</evidence>
<evidence type="ECO:0000256" key="17">
    <source>
        <dbReference type="SAM" id="SignalP"/>
    </source>
</evidence>
<comment type="catalytic activity">
    <reaction evidence="11">
        <text>pyranose + acceptor = pyranos-2,3-diulose + reduced acceptor.</text>
        <dbReference type="EC" id="1.1.99.29"/>
    </reaction>
</comment>
<feature type="domain" description="Glucose-methanol-choline oxidoreductase N-terminal" evidence="18">
    <location>
        <begin position="301"/>
        <end position="315"/>
    </location>
</feature>
<comment type="subcellular location">
    <subcellularLocation>
        <location evidence="2">Secreted</location>
    </subcellularLocation>
</comment>
<dbReference type="Gene3D" id="3.30.560.10">
    <property type="entry name" value="Glucose Oxidase, domain 3"/>
    <property type="match status" value="1"/>
</dbReference>
<dbReference type="OrthoDB" id="269227at2759"/>
<comment type="function">
    <text evidence="9">Catalyzes the single-oxidation or sequential double oxidation reaction of carbohydrates primarily at carbon-2 and/or carbon-3 with the concomitant reduction of the flavin. The enzyme exhibits a broad sugar substrate specificity, oxidizing different aldopyranoses to the corresponding C-1, C-2, C-3 or C-1,2, C-2,3 and C-3,4 (di)dehydro sugars with substrate-specific regioselectivity. Accepts only a narrow range of electron acceptors such as substituted benzoquinones and complexed metal ions and reacts extremely slowly with O(2) as acceptor. May play a role in the natural recycling of plant matter by oxidizing all major monosaccharides in lignocellulose and by reducing quinone compounds or reactive radical species generated during lignin depolymerization.</text>
</comment>
<dbReference type="InterPro" id="IPR007867">
    <property type="entry name" value="GMC_OxRtase_C"/>
</dbReference>
<evidence type="ECO:0000256" key="16">
    <source>
        <dbReference type="PIRSR" id="PIRSR000137-2"/>
    </source>
</evidence>
<dbReference type="EMBL" id="ML213674">
    <property type="protein sequence ID" value="TFK32462.1"/>
    <property type="molecule type" value="Genomic_DNA"/>
</dbReference>
<comment type="cofactor">
    <cofactor evidence="1 16">
        <name>FAD</name>
        <dbReference type="ChEBI" id="CHEBI:57692"/>
    </cofactor>
</comment>
<evidence type="ECO:0000256" key="2">
    <source>
        <dbReference type="ARBA" id="ARBA00004613"/>
    </source>
</evidence>
<evidence type="ECO:0000256" key="4">
    <source>
        <dbReference type="ARBA" id="ARBA00011245"/>
    </source>
</evidence>
<dbReference type="EC" id="1.1.99.29" evidence="5"/>
<evidence type="ECO:0000256" key="1">
    <source>
        <dbReference type="ARBA" id="ARBA00001974"/>
    </source>
</evidence>
<dbReference type="GO" id="GO:0050660">
    <property type="term" value="F:flavin adenine dinucleotide binding"/>
    <property type="evidence" value="ECO:0007669"/>
    <property type="project" value="InterPro"/>
</dbReference>
<comment type="subunit">
    <text evidence="4">Monomer.</text>
</comment>
<dbReference type="PANTHER" id="PTHR11552">
    <property type="entry name" value="GLUCOSE-METHANOL-CHOLINE GMC OXIDOREDUCTASE"/>
    <property type="match status" value="1"/>
</dbReference>
<dbReference type="SUPFAM" id="SSF51905">
    <property type="entry name" value="FAD/NAD(P)-binding domain"/>
    <property type="match status" value="1"/>
</dbReference>
<evidence type="ECO:0000256" key="3">
    <source>
        <dbReference type="ARBA" id="ARBA00010790"/>
    </source>
</evidence>
<evidence type="ECO:0000313" key="20">
    <source>
        <dbReference type="Proteomes" id="UP000308652"/>
    </source>
</evidence>
<feature type="active site" description="Proton donor" evidence="15">
    <location>
        <position position="537"/>
    </location>
</feature>
<feature type="binding site" evidence="16">
    <location>
        <position position="259"/>
    </location>
    <ligand>
        <name>FAD</name>
        <dbReference type="ChEBI" id="CHEBI:57692"/>
    </ligand>
</feature>
<comment type="similarity">
    <text evidence="3">Belongs to the GMC oxidoreductase family.</text>
</comment>
<evidence type="ECO:0000256" key="5">
    <source>
        <dbReference type="ARBA" id="ARBA00013177"/>
    </source>
</evidence>
<dbReference type="GO" id="GO:0005576">
    <property type="term" value="C:extracellular region"/>
    <property type="evidence" value="ECO:0007669"/>
    <property type="project" value="UniProtKB-SubCell"/>
</dbReference>
<dbReference type="Pfam" id="PF00732">
    <property type="entry name" value="GMC_oxred_N"/>
    <property type="match status" value="1"/>
</dbReference>
<evidence type="ECO:0000256" key="6">
    <source>
        <dbReference type="ARBA" id="ARBA00022525"/>
    </source>
</evidence>
<keyword evidence="8 16" id="KW-0274">FAD</keyword>
<dbReference type="PROSITE" id="PS00624">
    <property type="entry name" value="GMC_OXRED_2"/>
    <property type="match status" value="1"/>
</dbReference>
<protein>
    <recommendedName>
        <fullName evidence="5">pyranose dehydrogenase (acceptor)</fullName>
        <ecNumber evidence="5">1.1.99.29</ecNumber>
    </recommendedName>
</protein>
<feature type="active site" description="Proton acceptor" evidence="15">
    <location>
        <position position="580"/>
    </location>
</feature>
<keyword evidence="17" id="KW-0732">Signal</keyword>
<sequence>MLNLAHAPVLFAFFGTTLGALYTDPSQLTKTTYDFVVVGAGTAGNVVAARLSENPSVSVLVIEAGVSYVVLQAPLLGPQASVNSPFDWNYTTVPQKALNNQVLPYYRGFVLGGSSSTNFLTWTRGARDDYDKFAKVVGDNSFSWNKLLPFFKKSEQWVHPTDGRNDSGQYDPSVHGHSGPVYLSVTGNLSAIDSRVMATTQELSSEFPFNLDTNSGNLLGLGWIQSHMGFGKRSSSATAYLQPALDARTNIDVLIETRVTKLLKTGTSSGLPEFKSLNVVKSASSTPTVITARKEIILSAGSIGSPQILMLSGIGNPPELTKVGITPQVTLREVGKNLQDHPLFTAQWKVRDDADTFDPLTLAGVDPAPFLAAFAEWNANKTGLLTAVGGKHMGFFRLPNNSPLLRRYGDPAPGPGSAHYELAWQNGFVSVSQPFPTSGRYISNIHVLNTPTSRGTVTLQSSSAFTQPLIDPNFYSSEFDLQTMVYAVRSAQRFIRSSAWSDYVVSAYTDSQDMFALDASDETIIAYIRRWTHSIKHPMCTAAMHKDSDKGVVDNNFKVKKIKGVRIVDAAVFPFVPSAHPVAGIFGIAELAASKIKNFHGI</sequence>
<keyword evidence="6" id="KW-0964">Secreted</keyword>
<evidence type="ECO:0000256" key="10">
    <source>
        <dbReference type="ARBA" id="ARBA00033986"/>
    </source>
</evidence>
<comment type="catalytic activity">
    <reaction evidence="14">
        <text>a pyranoside + acceptor = a pyranosid-3,4-diulose + reduced acceptor.</text>
        <dbReference type="EC" id="1.1.99.29"/>
    </reaction>
</comment>
<comment type="catalytic activity">
    <reaction evidence="10">
        <text>pyranose + acceptor = pyranos-2-ulose + reduced acceptor.</text>
        <dbReference type="EC" id="1.1.99.29"/>
    </reaction>
</comment>
<dbReference type="InterPro" id="IPR000172">
    <property type="entry name" value="GMC_OxRdtase_N"/>
</dbReference>
<feature type="chain" id="PRO_5022869683" description="pyranose dehydrogenase (acceptor)" evidence="17">
    <location>
        <begin position="20"/>
        <end position="602"/>
    </location>
</feature>
<keyword evidence="7" id="KW-0285">Flavoprotein</keyword>
<accession>A0A5C3LIF8</accession>
<dbReference type="InterPro" id="IPR036188">
    <property type="entry name" value="FAD/NAD-bd_sf"/>
</dbReference>
<dbReference type="Gene3D" id="3.50.50.60">
    <property type="entry name" value="FAD/NAD(P)-binding domain"/>
    <property type="match status" value="1"/>
</dbReference>
<comment type="catalytic activity">
    <reaction evidence="12">
        <text>pyranose + acceptor = pyranos-3-ulose + reduced acceptor.</text>
        <dbReference type="EC" id="1.1.99.29"/>
    </reaction>
</comment>
<gene>
    <name evidence="19" type="ORF">BDQ12DRAFT_701157</name>
</gene>
<proteinExistence type="inferred from homology"/>
<evidence type="ECO:0000256" key="8">
    <source>
        <dbReference type="ARBA" id="ARBA00022827"/>
    </source>
</evidence>
<dbReference type="InterPro" id="IPR012132">
    <property type="entry name" value="GMC_OxRdtase"/>
</dbReference>
<dbReference type="Pfam" id="PF05199">
    <property type="entry name" value="GMC_oxred_C"/>
    <property type="match status" value="1"/>
</dbReference>
<dbReference type="STRING" id="68775.A0A5C3LIF8"/>
<dbReference type="PANTHER" id="PTHR11552:SF147">
    <property type="entry name" value="CHOLINE DEHYDROGENASE, MITOCHONDRIAL"/>
    <property type="match status" value="1"/>
</dbReference>
<dbReference type="SUPFAM" id="SSF54373">
    <property type="entry name" value="FAD-linked reductases, C-terminal domain"/>
    <property type="match status" value="1"/>
</dbReference>
<evidence type="ECO:0000256" key="7">
    <source>
        <dbReference type="ARBA" id="ARBA00022630"/>
    </source>
</evidence>
<dbReference type="GO" id="GO:0033718">
    <property type="term" value="F:pyranose dehydrogenase (acceptor) activity"/>
    <property type="evidence" value="ECO:0007669"/>
    <property type="project" value="UniProtKB-EC"/>
</dbReference>
<evidence type="ECO:0000259" key="18">
    <source>
        <dbReference type="PROSITE" id="PS00624"/>
    </source>
</evidence>
<dbReference type="AlphaFoldDB" id="A0A5C3LIF8"/>
<feature type="binding site" evidence="16">
    <location>
        <position position="110"/>
    </location>
    <ligand>
        <name>FAD</name>
        <dbReference type="ChEBI" id="CHEBI:57692"/>
    </ligand>
</feature>
<name>A0A5C3LIF8_9AGAR</name>
<evidence type="ECO:0000256" key="12">
    <source>
        <dbReference type="ARBA" id="ARBA00034029"/>
    </source>
</evidence>
<dbReference type="PIRSF" id="PIRSF000137">
    <property type="entry name" value="Alcohol_oxidase"/>
    <property type="match status" value="1"/>
</dbReference>
<reference evidence="19 20" key="1">
    <citation type="journal article" date="2019" name="Nat. Ecol. Evol.">
        <title>Megaphylogeny resolves global patterns of mushroom evolution.</title>
        <authorList>
            <person name="Varga T."/>
            <person name="Krizsan K."/>
            <person name="Foldi C."/>
            <person name="Dima B."/>
            <person name="Sanchez-Garcia M."/>
            <person name="Sanchez-Ramirez S."/>
            <person name="Szollosi G.J."/>
            <person name="Szarkandi J.G."/>
            <person name="Papp V."/>
            <person name="Albert L."/>
            <person name="Andreopoulos W."/>
            <person name="Angelini C."/>
            <person name="Antonin V."/>
            <person name="Barry K.W."/>
            <person name="Bougher N.L."/>
            <person name="Buchanan P."/>
            <person name="Buyck B."/>
            <person name="Bense V."/>
            <person name="Catcheside P."/>
            <person name="Chovatia M."/>
            <person name="Cooper J."/>
            <person name="Damon W."/>
            <person name="Desjardin D."/>
            <person name="Finy P."/>
            <person name="Geml J."/>
            <person name="Haridas S."/>
            <person name="Hughes K."/>
            <person name="Justo A."/>
            <person name="Karasinski D."/>
            <person name="Kautmanova I."/>
            <person name="Kiss B."/>
            <person name="Kocsube S."/>
            <person name="Kotiranta H."/>
            <person name="LaButti K.M."/>
            <person name="Lechner B.E."/>
            <person name="Liimatainen K."/>
            <person name="Lipzen A."/>
            <person name="Lukacs Z."/>
            <person name="Mihaltcheva S."/>
            <person name="Morgado L.N."/>
            <person name="Niskanen T."/>
            <person name="Noordeloos M.E."/>
            <person name="Ohm R.A."/>
            <person name="Ortiz-Santana B."/>
            <person name="Ovrebo C."/>
            <person name="Racz N."/>
            <person name="Riley R."/>
            <person name="Savchenko A."/>
            <person name="Shiryaev A."/>
            <person name="Soop K."/>
            <person name="Spirin V."/>
            <person name="Szebenyi C."/>
            <person name="Tomsovsky M."/>
            <person name="Tulloss R.E."/>
            <person name="Uehling J."/>
            <person name="Grigoriev I.V."/>
            <person name="Vagvolgyi C."/>
            <person name="Papp T."/>
            <person name="Martin F.M."/>
            <person name="Miettinen O."/>
            <person name="Hibbett D.S."/>
            <person name="Nagy L.G."/>
        </authorList>
    </citation>
    <scope>NUCLEOTIDE SEQUENCE [LARGE SCALE GENOMIC DNA]</scope>
    <source>
        <strain evidence="19 20">CBS 166.37</strain>
    </source>
</reference>
<organism evidence="19 20">
    <name type="scientific">Crucibulum laeve</name>
    <dbReference type="NCBI Taxonomy" id="68775"/>
    <lineage>
        <taxon>Eukaryota</taxon>
        <taxon>Fungi</taxon>
        <taxon>Dikarya</taxon>
        <taxon>Basidiomycota</taxon>
        <taxon>Agaricomycotina</taxon>
        <taxon>Agaricomycetes</taxon>
        <taxon>Agaricomycetidae</taxon>
        <taxon>Agaricales</taxon>
        <taxon>Agaricineae</taxon>
        <taxon>Nidulariaceae</taxon>
        <taxon>Crucibulum</taxon>
    </lineage>
</organism>
<evidence type="ECO:0000256" key="11">
    <source>
        <dbReference type="ARBA" id="ARBA00034010"/>
    </source>
</evidence>